<evidence type="ECO:0000256" key="4">
    <source>
        <dbReference type="ARBA" id="ARBA00022806"/>
    </source>
</evidence>
<dbReference type="HAMAP" id="MF_01884">
    <property type="entry name" value="Rho"/>
    <property type="match status" value="1"/>
</dbReference>
<comment type="caution">
    <text evidence="9">Lacks conserved residue(s) required for the propagation of feature annotation.</text>
</comment>
<keyword evidence="5 9" id="KW-0067">ATP-binding</keyword>
<reference evidence="15" key="1">
    <citation type="journal article" date="2019" name="Int. J. Syst. Evol. Microbiol.">
        <title>The Global Catalogue of Microorganisms (GCM) 10K type strain sequencing project: providing services to taxonomists for standard genome sequencing and annotation.</title>
        <authorList>
            <consortium name="The Broad Institute Genomics Platform"/>
            <consortium name="The Broad Institute Genome Sequencing Center for Infectious Disease"/>
            <person name="Wu L."/>
            <person name="Ma J."/>
        </authorList>
    </citation>
    <scope>NUCLEOTIDE SEQUENCE [LARGE SCALE GENOMIC DNA]</scope>
    <source>
        <strain evidence="15">CGMCC 1.15461</strain>
    </source>
</reference>
<feature type="compositionally biased region" description="Basic and acidic residues" evidence="12">
    <location>
        <begin position="82"/>
        <end position="93"/>
    </location>
</feature>
<evidence type="ECO:0000256" key="7">
    <source>
        <dbReference type="ARBA" id="ARBA00023015"/>
    </source>
</evidence>
<dbReference type="SMART" id="SM00357">
    <property type="entry name" value="CSP"/>
    <property type="match status" value="1"/>
</dbReference>
<dbReference type="NCBIfam" id="TIGR00767">
    <property type="entry name" value="rho"/>
    <property type="match status" value="1"/>
</dbReference>
<protein>
    <recommendedName>
        <fullName evidence="9 10">Transcription termination factor Rho</fullName>
        <ecNumber evidence="9 10">3.6.4.-</ecNumber>
    </recommendedName>
    <alternativeName>
        <fullName evidence="9">ATP-dependent helicase Rho</fullName>
    </alternativeName>
</protein>
<dbReference type="InterPro" id="IPR000194">
    <property type="entry name" value="ATPase_F1/V1/A1_a/bsu_nucl-bd"/>
</dbReference>
<evidence type="ECO:0000256" key="1">
    <source>
        <dbReference type="ARBA" id="ARBA00022472"/>
    </source>
</evidence>
<feature type="region of interest" description="Disordered" evidence="12">
    <location>
        <begin position="182"/>
        <end position="212"/>
    </location>
</feature>
<dbReference type="NCBIfam" id="NF006886">
    <property type="entry name" value="PRK09376.1"/>
    <property type="match status" value="1"/>
</dbReference>
<keyword evidence="3 9" id="KW-0378">Hydrolase</keyword>
<keyword evidence="4 9" id="KW-0347">Helicase</keyword>
<dbReference type="CDD" id="cd04459">
    <property type="entry name" value="Rho_CSD"/>
    <property type="match status" value="1"/>
</dbReference>
<evidence type="ECO:0000259" key="13">
    <source>
        <dbReference type="PROSITE" id="PS51856"/>
    </source>
</evidence>
<dbReference type="SUPFAM" id="SSF52540">
    <property type="entry name" value="P-loop containing nucleoside triphosphate hydrolases"/>
    <property type="match status" value="1"/>
</dbReference>
<evidence type="ECO:0000313" key="14">
    <source>
        <dbReference type="EMBL" id="GGB65083.1"/>
    </source>
</evidence>
<feature type="compositionally biased region" description="Low complexity" evidence="12">
    <location>
        <begin position="97"/>
        <end position="120"/>
    </location>
</feature>
<dbReference type="InterPro" id="IPR011129">
    <property type="entry name" value="CSD"/>
</dbReference>
<feature type="compositionally biased region" description="Basic and acidic residues" evidence="12">
    <location>
        <begin position="134"/>
        <end position="144"/>
    </location>
</feature>
<feature type="compositionally biased region" description="Low complexity" evidence="12">
    <location>
        <begin position="191"/>
        <end position="200"/>
    </location>
</feature>
<evidence type="ECO:0000256" key="10">
    <source>
        <dbReference type="NCBIfam" id="TIGR00767"/>
    </source>
</evidence>
<evidence type="ECO:0000256" key="2">
    <source>
        <dbReference type="ARBA" id="ARBA00022741"/>
    </source>
</evidence>
<evidence type="ECO:0000256" key="5">
    <source>
        <dbReference type="ARBA" id="ARBA00022840"/>
    </source>
</evidence>
<evidence type="ECO:0000256" key="9">
    <source>
        <dbReference type="HAMAP-Rule" id="MF_01884"/>
    </source>
</evidence>
<dbReference type="Pfam" id="PF07497">
    <property type="entry name" value="Rho_RNA_bind"/>
    <property type="match status" value="1"/>
</dbReference>
<comment type="caution">
    <text evidence="14">The sequence shown here is derived from an EMBL/GenBank/DDBJ whole genome shotgun (WGS) entry which is preliminary data.</text>
</comment>
<dbReference type="PANTHER" id="PTHR46425:SF1">
    <property type="entry name" value="TRANSCRIPTION TERMINATION FACTOR RHO"/>
    <property type="match status" value="1"/>
</dbReference>
<dbReference type="Pfam" id="PF07498">
    <property type="entry name" value="Rho_N"/>
    <property type="match status" value="1"/>
</dbReference>
<dbReference type="SMART" id="SM00382">
    <property type="entry name" value="AAA"/>
    <property type="match status" value="1"/>
</dbReference>
<dbReference type="InterPro" id="IPR004665">
    <property type="entry name" value="Term_rho"/>
</dbReference>
<dbReference type="Gene3D" id="1.10.720.10">
    <property type="match status" value="1"/>
</dbReference>
<dbReference type="InterPro" id="IPR011113">
    <property type="entry name" value="Rho_RNA-bd"/>
</dbReference>
<keyword evidence="8 9" id="KW-0804">Transcription</keyword>
<dbReference type="Gene3D" id="2.40.50.140">
    <property type="entry name" value="Nucleic acid-binding proteins"/>
    <property type="match status" value="1"/>
</dbReference>
<dbReference type="InterPro" id="IPR041703">
    <property type="entry name" value="Rho_factor_ATP-bd"/>
</dbReference>
<dbReference type="Gene3D" id="3.40.50.300">
    <property type="entry name" value="P-loop containing nucleotide triphosphate hydrolases"/>
    <property type="match status" value="1"/>
</dbReference>
<dbReference type="SUPFAM" id="SSF50249">
    <property type="entry name" value="Nucleic acid-binding proteins"/>
    <property type="match status" value="1"/>
</dbReference>
<name>A0ABQ1JED2_9FLAO</name>
<evidence type="ECO:0000256" key="8">
    <source>
        <dbReference type="ARBA" id="ARBA00023163"/>
    </source>
</evidence>
<dbReference type="SUPFAM" id="SSF68912">
    <property type="entry name" value="Rho N-terminal domain-like"/>
    <property type="match status" value="1"/>
</dbReference>
<dbReference type="InterPro" id="IPR027417">
    <property type="entry name" value="P-loop_NTPase"/>
</dbReference>
<proteinExistence type="inferred from homology"/>
<evidence type="ECO:0000313" key="15">
    <source>
        <dbReference type="Proteomes" id="UP000615760"/>
    </source>
</evidence>
<dbReference type="Proteomes" id="UP000615760">
    <property type="component" value="Unassembled WGS sequence"/>
</dbReference>
<feature type="region of interest" description="Disordered" evidence="12">
    <location>
        <begin position="51"/>
        <end position="170"/>
    </location>
</feature>
<dbReference type="CDD" id="cd01128">
    <property type="entry name" value="rho_factor_C"/>
    <property type="match status" value="1"/>
</dbReference>
<dbReference type="EC" id="3.6.4.-" evidence="9 10"/>
<feature type="binding site" evidence="9">
    <location>
        <begin position="338"/>
        <end position="343"/>
    </location>
    <ligand>
        <name>ATP</name>
        <dbReference type="ChEBI" id="CHEBI:30616"/>
    </ligand>
</feature>
<gene>
    <name evidence="9 14" type="primary">rho</name>
    <name evidence="14" type="ORF">GCM10007424_01240</name>
</gene>
<dbReference type="Pfam" id="PF00006">
    <property type="entry name" value="ATP-synt_ab"/>
    <property type="match status" value="1"/>
</dbReference>
<dbReference type="PROSITE" id="PS51856">
    <property type="entry name" value="RHO_RNA_BD"/>
    <property type="match status" value="1"/>
</dbReference>
<dbReference type="InterPro" id="IPR003593">
    <property type="entry name" value="AAA+_ATPase"/>
</dbReference>
<dbReference type="InterPro" id="IPR012340">
    <property type="entry name" value="NA-bd_OB-fold"/>
</dbReference>
<dbReference type="InterPro" id="IPR011112">
    <property type="entry name" value="Rho-like_N"/>
</dbReference>
<keyword evidence="1 9" id="KW-0806">Transcription termination</keyword>
<keyword evidence="2 9" id="KW-0547">Nucleotide-binding</keyword>
<evidence type="ECO:0000256" key="6">
    <source>
        <dbReference type="ARBA" id="ARBA00022884"/>
    </source>
</evidence>
<comment type="subunit">
    <text evidence="9">Homohexamer. The homohexamer assembles into an open ring structure.</text>
</comment>
<keyword evidence="15" id="KW-1185">Reference proteome</keyword>
<sequence>MFDISELKKMKLVELQEIAKKANISKYRGLKKEDLVYKILDHQAADPTTVKPLFEEEKVENNSTKPTQDKPKKTRARISKPAGDDTNKPESNKSESQAVKQAVKPANVNANVNKTVTKTKPAAKEDGQASTDSNKSEQPKKDRQNTPTDNSQKDNRRKNTKESKKAQISEEERLAQIERANANNPNHPSYKKNQNNQNNNNHHKQQKNNYREPDYEFDGIIESEGVLEIMPDGYGFLRSSDYNYLASPDDIYLSTSQIRLFGLKTGDTVKGVVRPPKEGEKYFPLVRVSKINGHDPQVVRDRVSFEHLTPLFPEEKFNLADKQSTISTRIIDLFSPIGKGQRGMIVAQPKTGKTMLLKDIANSIAANHPEVYLIVLLIDERPEEVTDMQRSVRGEVIASTFDEPADRHVKVANIVLEKSKRLVECGHDVVILLDSITRLARAYNTVQPASGKVLSGGVDANALQKPKRFFGAARNIEGGGSLSIIATALTDTGSKMDEVIFEEFKGTGNMELQLDRKIANRRIFPAIDLTSSSTRRDDLLLDESTVQRMWIMRKYLADMNPVEAMDFINDRFRKTKNNEEFLLSMNDG</sequence>
<dbReference type="InterPro" id="IPR036269">
    <property type="entry name" value="Rho_N_sf"/>
</dbReference>
<dbReference type="SMART" id="SM00959">
    <property type="entry name" value="Rho_N"/>
    <property type="match status" value="1"/>
</dbReference>
<evidence type="ECO:0000256" key="12">
    <source>
        <dbReference type="SAM" id="MobiDB-lite"/>
    </source>
</evidence>
<comment type="similarity">
    <text evidence="9 11">Belongs to the Rho family.</text>
</comment>
<dbReference type="RefSeq" id="WP_188619289.1">
    <property type="nucleotide sequence ID" value="NZ_BMJE01000001.1"/>
</dbReference>
<comment type="function">
    <text evidence="9">Facilitates transcription termination by a mechanism that involves Rho binding to the nascent RNA, activation of Rho's RNA-dependent ATPase activity, and release of the mRNA from the DNA template.</text>
</comment>
<feature type="binding site" evidence="9">
    <location>
        <position position="381"/>
    </location>
    <ligand>
        <name>ATP</name>
        <dbReference type="ChEBI" id="CHEBI:30616"/>
    </ligand>
</feature>
<dbReference type="EMBL" id="BMJE01000001">
    <property type="protein sequence ID" value="GGB65083.1"/>
    <property type="molecule type" value="Genomic_DNA"/>
</dbReference>
<keyword evidence="6 9" id="KW-0694">RNA-binding</keyword>
<feature type="binding site" evidence="9">
    <location>
        <begin position="350"/>
        <end position="355"/>
    </location>
    <ligand>
        <name>ATP</name>
        <dbReference type="ChEBI" id="CHEBI:30616"/>
    </ligand>
</feature>
<dbReference type="PANTHER" id="PTHR46425">
    <property type="entry name" value="TRANSCRIPTION TERMINATION FACTOR RHO"/>
    <property type="match status" value="1"/>
</dbReference>
<evidence type="ECO:0000256" key="3">
    <source>
        <dbReference type="ARBA" id="ARBA00022801"/>
    </source>
</evidence>
<feature type="compositionally biased region" description="Basic and acidic residues" evidence="12">
    <location>
        <begin position="160"/>
        <end position="170"/>
    </location>
</feature>
<accession>A0ABQ1JED2</accession>
<organism evidence="14 15">
    <name type="scientific">Flavobacterium suaedae</name>
    <dbReference type="NCBI Taxonomy" id="1767027"/>
    <lineage>
        <taxon>Bacteria</taxon>
        <taxon>Pseudomonadati</taxon>
        <taxon>Bacteroidota</taxon>
        <taxon>Flavobacteriia</taxon>
        <taxon>Flavobacteriales</taxon>
        <taxon>Flavobacteriaceae</taxon>
        <taxon>Flavobacterium</taxon>
    </lineage>
</organism>
<evidence type="ECO:0000256" key="11">
    <source>
        <dbReference type="PROSITE-ProRule" id="PRU01203"/>
    </source>
</evidence>
<keyword evidence="7 9" id="KW-0805">Transcription regulation</keyword>
<feature type="domain" description="Rho RNA-BD" evidence="13">
    <location>
        <begin position="220"/>
        <end position="295"/>
    </location>
</feature>